<dbReference type="AlphaFoldDB" id="A0A813LDX5"/>
<dbReference type="EMBL" id="CAJNNW010034242">
    <property type="protein sequence ID" value="CAE8722076.1"/>
    <property type="molecule type" value="Genomic_DNA"/>
</dbReference>
<dbReference type="PANTHER" id="PTHR45715">
    <property type="entry name" value="ATPASE H+-TRANSPORTING V1 SUBUNIT E1A-RELATED"/>
    <property type="match status" value="1"/>
</dbReference>
<dbReference type="EMBL" id="CAJNNW010029792">
    <property type="protein sequence ID" value="CAE8701524.1"/>
    <property type="molecule type" value="Genomic_DNA"/>
</dbReference>
<dbReference type="SUPFAM" id="SSF160527">
    <property type="entry name" value="V-type ATPase subunit E-like"/>
    <property type="match status" value="1"/>
</dbReference>
<comment type="caution">
    <text evidence="5">The sequence shown here is derived from an EMBL/GenBank/DDBJ whole genome shotgun (WGS) entry which is preliminary data.</text>
</comment>
<evidence type="ECO:0000256" key="2">
    <source>
        <dbReference type="ARBA" id="ARBA00022448"/>
    </source>
</evidence>
<evidence type="ECO:0000313" key="5">
    <source>
        <dbReference type="EMBL" id="CAE8722076.1"/>
    </source>
</evidence>
<evidence type="ECO:0000256" key="3">
    <source>
        <dbReference type="ARBA" id="ARBA00023065"/>
    </source>
</evidence>
<evidence type="ECO:0000256" key="1">
    <source>
        <dbReference type="ARBA" id="ARBA00005901"/>
    </source>
</evidence>
<evidence type="ECO:0000313" key="4">
    <source>
        <dbReference type="EMBL" id="CAE8701524.1"/>
    </source>
</evidence>
<name>A0A813LDX5_POLGL</name>
<gene>
    <name evidence="4" type="ORF">PGLA2088_LOCUS32039</name>
    <name evidence="5" type="ORF">PGLA2088_LOCUS42309</name>
</gene>
<dbReference type="InterPro" id="IPR002842">
    <property type="entry name" value="ATPase_V1_Esu"/>
</dbReference>
<sequence>MAASMETQNQIVQMTQFILNEAKDKAEEIDTKSLQEFSVEKLKIVNATKEKIHQDYARKGKMIDTQAAIARSTAINRSRLEKIKSRQDMLGKLSDDSKLQLVQQLKSEATLKSFITKLIVQGTLMLLEDDVQIRCRACDDAVVTACLDAASKEYSKVIKAETGATKAVKLSLDKDVKLPPAATSGAHGAGCMGGVALVCQNGTITIDNTIDSRLGLVLEQAKPTIRQLLFSK</sequence>
<dbReference type="GO" id="GO:0046961">
    <property type="term" value="F:proton-transporting ATPase activity, rotational mechanism"/>
    <property type="evidence" value="ECO:0007669"/>
    <property type="project" value="InterPro"/>
</dbReference>
<dbReference type="GO" id="GO:0033178">
    <property type="term" value="C:proton-transporting two-sector ATPase complex, catalytic domain"/>
    <property type="evidence" value="ECO:0007669"/>
    <property type="project" value="InterPro"/>
</dbReference>
<organism evidence="5 6">
    <name type="scientific">Polarella glacialis</name>
    <name type="common">Dinoflagellate</name>
    <dbReference type="NCBI Taxonomy" id="89957"/>
    <lineage>
        <taxon>Eukaryota</taxon>
        <taxon>Sar</taxon>
        <taxon>Alveolata</taxon>
        <taxon>Dinophyceae</taxon>
        <taxon>Suessiales</taxon>
        <taxon>Suessiaceae</taxon>
        <taxon>Polarella</taxon>
    </lineage>
</organism>
<keyword evidence="3" id="KW-0406">Ion transport</keyword>
<dbReference type="Pfam" id="PF01991">
    <property type="entry name" value="vATP-synt_E"/>
    <property type="match status" value="1"/>
</dbReference>
<dbReference type="Gene3D" id="3.30.2320.30">
    <property type="entry name" value="ATP synthase, E subunit, C-terminal"/>
    <property type="match status" value="1"/>
</dbReference>
<proteinExistence type="inferred from homology"/>
<protein>
    <recommendedName>
        <fullName evidence="7">V-type proton ATPase subunit E</fullName>
    </recommendedName>
</protein>
<comment type="similarity">
    <text evidence="1">Belongs to the V-ATPase E subunit family.</text>
</comment>
<evidence type="ECO:0000313" key="6">
    <source>
        <dbReference type="Proteomes" id="UP000626109"/>
    </source>
</evidence>
<dbReference type="Proteomes" id="UP000626109">
    <property type="component" value="Unassembled WGS sequence"/>
</dbReference>
<dbReference type="InterPro" id="IPR038495">
    <property type="entry name" value="ATPase_E_C"/>
</dbReference>
<reference evidence="5" key="1">
    <citation type="submission" date="2021-02" db="EMBL/GenBank/DDBJ databases">
        <authorList>
            <person name="Dougan E. K."/>
            <person name="Rhodes N."/>
            <person name="Thang M."/>
            <person name="Chan C."/>
        </authorList>
    </citation>
    <scope>NUCLEOTIDE SEQUENCE</scope>
</reference>
<keyword evidence="2" id="KW-0813">Transport</keyword>
<dbReference type="Gene3D" id="6.10.250.1620">
    <property type="match status" value="1"/>
</dbReference>
<evidence type="ECO:0008006" key="7">
    <source>
        <dbReference type="Google" id="ProtNLM"/>
    </source>
</evidence>
<accession>A0A813LDX5</accession>